<accession>A0A9P4NCK8</accession>
<keyword evidence="1" id="KW-1133">Transmembrane helix</keyword>
<evidence type="ECO:0000256" key="1">
    <source>
        <dbReference type="SAM" id="Phobius"/>
    </source>
</evidence>
<keyword evidence="3" id="KW-1185">Reference proteome</keyword>
<evidence type="ECO:0000313" key="3">
    <source>
        <dbReference type="Proteomes" id="UP000800093"/>
    </source>
</evidence>
<dbReference type="EMBL" id="ML986579">
    <property type="protein sequence ID" value="KAF2270555.1"/>
    <property type="molecule type" value="Genomic_DNA"/>
</dbReference>
<keyword evidence="1" id="KW-0812">Transmembrane</keyword>
<feature type="transmembrane region" description="Helical" evidence="1">
    <location>
        <begin position="73"/>
        <end position="90"/>
    </location>
</feature>
<keyword evidence="1" id="KW-0472">Membrane</keyword>
<protein>
    <submittedName>
        <fullName evidence="2">Uncharacterized protein</fullName>
    </submittedName>
</protein>
<gene>
    <name evidence="2" type="ORF">CC78DRAFT_135276</name>
</gene>
<reference evidence="3" key="1">
    <citation type="journal article" date="2020" name="Stud. Mycol.">
        <title>101 Dothideomycetes genomes: A test case for predicting lifestyles and emergence of pathogens.</title>
        <authorList>
            <person name="Haridas S."/>
            <person name="Albert R."/>
            <person name="Binder M."/>
            <person name="Bloem J."/>
            <person name="LaButti K."/>
            <person name="Salamov A."/>
            <person name="Andreopoulos B."/>
            <person name="Baker S."/>
            <person name="Barry K."/>
            <person name="Bills G."/>
            <person name="Bluhm B."/>
            <person name="Cannon C."/>
            <person name="Castanera R."/>
            <person name="Culley D."/>
            <person name="Daum C."/>
            <person name="Ezra D."/>
            <person name="Gonzalez J."/>
            <person name="Henrissat B."/>
            <person name="Kuo A."/>
            <person name="Liang C."/>
            <person name="Lipzen A."/>
            <person name="Lutzoni F."/>
            <person name="Magnuson J."/>
            <person name="Mondo S."/>
            <person name="Nolan M."/>
            <person name="Ohm R."/>
            <person name="Pangilinan J."/>
            <person name="Park H.-J."/>
            <person name="Ramirez L."/>
            <person name="Alfaro M."/>
            <person name="Sun H."/>
            <person name="Tritt A."/>
            <person name="Yoshinaga Y."/>
            <person name="Zwiers L.-H."/>
            <person name="Turgeon B."/>
            <person name="Goodwin S."/>
            <person name="Spatafora J."/>
            <person name="Crous P."/>
            <person name="Grigoriev I."/>
        </authorList>
    </citation>
    <scope>NUCLEOTIDE SEQUENCE [LARGE SCALE GENOMIC DNA]</scope>
    <source>
        <strain evidence="3">CBS 304.66</strain>
    </source>
</reference>
<comment type="caution">
    <text evidence="2">The sequence shown here is derived from an EMBL/GenBank/DDBJ whole genome shotgun (WGS) entry which is preliminary data.</text>
</comment>
<evidence type="ECO:0000313" key="2">
    <source>
        <dbReference type="EMBL" id="KAF2270555.1"/>
    </source>
</evidence>
<name>A0A9P4NCK8_9PLEO</name>
<dbReference type="Proteomes" id="UP000800093">
    <property type="component" value="Unassembled WGS sequence"/>
</dbReference>
<organism evidence="2 3">
    <name type="scientific">Lojkania enalia</name>
    <dbReference type="NCBI Taxonomy" id="147567"/>
    <lineage>
        <taxon>Eukaryota</taxon>
        <taxon>Fungi</taxon>
        <taxon>Dikarya</taxon>
        <taxon>Ascomycota</taxon>
        <taxon>Pezizomycotina</taxon>
        <taxon>Dothideomycetes</taxon>
        <taxon>Pleosporomycetidae</taxon>
        <taxon>Pleosporales</taxon>
        <taxon>Pleosporales incertae sedis</taxon>
        <taxon>Lojkania</taxon>
    </lineage>
</organism>
<sequence length="91" mass="10224">MRQRTSSSLHRGPAHSCFLLRRTTGSNPPPLTGDFTCHRRCQANTRSARLQIRALAQRPGVARLQSARRRGRLLLHLSSHLTVFCLLTPVV</sequence>
<proteinExistence type="predicted"/>
<dbReference type="AlphaFoldDB" id="A0A9P4NCK8"/>